<dbReference type="RefSeq" id="XP_064768773.1">
    <property type="nucleotide sequence ID" value="XM_064909625.1"/>
</dbReference>
<feature type="domain" description="DEK-C" evidence="3">
    <location>
        <begin position="8"/>
        <end position="63"/>
    </location>
</feature>
<dbReference type="EMBL" id="JBBJBU010000004">
    <property type="protein sequence ID" value="KAK7205740.1"/>
    <property type="molecule type" value="Genomic_DNA"/>
</dbReference>
<dbReference type="GeneID" id="90035137"/>
<dbReference type="SUPFAM" id="SSF109715">
    <property type="entry name" value="DEK C-terminal domain"/>
    <property type="match status" value="1"/>
</dbReference>
<feature type="region of interest" description="Disordered" evidence="1">
    <location>
        <begin position="72"/>
        <end position="165"/>
    </location>
</feature>
<comment type="caution">
    <text evidence="4">The sequence shown here is derived from an EMBL/GenBank/DDBJ whole genome shotgun (WGS) entry which is preliminary data.</text>
</comment>
<evidence type="ECO:0008006" key="6">
    <source>
        <dbReference type="Google" id="ProtNLM"/>
    </source>
</evidence>
<dbReference type="PROSITE" id="PS51925">
    <property type="entry name" value="SWIB_MDM2"/>
    <property type="match status" value="1"/>
</dbReference>
<evidence type="ECO:0000313" key="5">
    <source>
        <dbReference type="Proteomes" id="UP001498771"/>
    </source>
</evidence>
<proteinExistence type="predicted"/>
<dbReference type="PANTHER" id="PTHR13844">
    <property type="entry name" value="SWI/SNF-RELATED MATRIX-ASSOCIATED ACTIN-DEPENDENT REGULATOR OF CHROMATIN SUBFAMILY D"/>
    <property type="match status" value="1"/>
</dbReference>
<evidence type="ECO:0000313" key="4">
    <source>
        <dbReference type="EMBL" id="KAK7205740.1"/>
    </source>
</evidence>
<name>A0ABR1F7B6_9ASCO</name>
<dbReference type="Pfam" id="PF08766">
    <property type="entry name" value="DEK_C"/>
    <property type="match status" value="1"/>
</dbReference>
<feature type="compositionally biased region" description="Low complexity" evidence="1">
    <location>
        <begin position="90"/>
        <end position="116"/>
    </location>
</feature>
<accession>A0ABR1F7B6</accession>
<feature type="region of interest" description="Disordered" evidence="1">
    <location>
        <begin position="250"/>
        <end position="280"/>
    </location>
</feature>
<evidence type="ECO:0000256" key="1">
    <source>
        <dbReference type="SAM" id="MobiDB-lite"/>
    </source>
</evidence>
<dbReference type="InterPro" id="IPR019835">
    <property type="entry name" value="SWIB_domain"/>
</dbReference>
<dbReference type="Proteomes" id="UP001498771">
    <property type="component" value="Unassembled WGS sequence"/>
</dbReference>
<organism evidence="4 5">
    <name type="scientific">Myxozyma melibiosi</name>
    <dbReference type="NCBI Taxonomy" id="54550"/>
    <lineage>
        <taxon>Eukaryota</taxon>
        <taxon>Fungi</taxon>
        <taxon>Dikarya</taxon>
        <taxon>Ascomycota</taxon>
        <taxon>Saccharomycotina</taxon>
        <taxon>Lipomycetes</taxon>
        <taxon>Lipomycetales</taxon>
        <taxon>Lipomycetaceae</taxon>
        <taxon>Myxozyma</taxon>
    </lineage>
</organism>
<dbReference type="PROSITE" id="PS51998">
    <property type="entry name" value="DEK_C"/>
    <property type="match status" value="1"/>
</dbReference>
<reference evidence="4 5" key="1">
    <citation type="submission" date="2024-03" db="EMBL/GenBank/DDBJ databases">
        <title>Genome-scale model development and genomic sequencing of the oleaginous clade Lipomyces.</title>
        <authorList>
            <consortium name="Lawrence Berkeley National Laboratory"/>
            <person name="Czajka J.J."/>
            <person name="Han Y."/>
            <person name="Kim J."/>
            <person name="Mondo S.J."/>
            <person name="Hofstad B.A."/>
            <person name="Robles A."/>
            <person name="Haridas S."/>
            <person name="Riley R."/>
            <person name="LaButti K."/>
            <person name="Pangilinan J."/>
            <person name="Andreopoulos W."/>
            <person name="Lipzen A."/>
            <person name="Yan J."/>
            <person name="Wang M."/>
            <person name="Ng V."/>
            <person name="Grigoriev I.V."/>
            <person name="Spatafora J.W."/>
            <person name="Magnuson J.K."/>
            <person name="Baker S.E."/>
            <person name="Pomraning K.R."/>
        </authorList>
    </citation>
    <scope>NUCLEOTIDE SEQUENCE [LARGE SCALE GENOMIC DNA]</scope>
    <source>
        <strain evidence="4 5">Phaff 52-87</strain>
    </source>
</reference>
<protein>
    <recommendedName>
        <fullName evidence="6">DM2 domain-containing protein</fullName>
    </recommendedName>
</protein>
<feature type="compositionally biased region" description="Low complexity" evidence="1">
    <location>
        <begin position="139"/>
        <end position="155"/>
    </location>
</feature>
<dbReference type="InterPro" id="IPR003121">
    <property type="entry name" value="SWIB_MDM2_domain"/>
</dbReference>
<dbReference type="Gene3D" id="1.10.245.10">
    <property type="entry name" value="SWIB/MDM2 domain"/>
    <property type="match status" value="1"/>
</dbReference>
<keyword evidence="5" id="KW-1185">Reference proteome</keyword>
<sequence length="280" mass="31204">MPTIPPEPFDASQYVPMIDAILSKADLDQITARRVRNAIQSIYDVDFTPFKKQIDSVIVDRFNVIQDSLEDTHAPASSSKMTVKKEHTSSSRPSSAASVSKKATSSTSSQTKSRVSLTDAEIAEQLHKELNQGRGGRVLGTTRTKRSNASSNSSSGDGKKRKVNRNNPFNARMLLSEPLAELLGQTELSRPECVKAIWAYIRENDLQNPRDKREILCDDRMRPVFGDKTHMFTMNKILGKHLYRREDVTGASSEVMDNDEIVSSDEDEDDEDIGAILKGE</sequence>
<dbReference type="InterPro" id="IPR036885">
    <property type="entry name" value="SWIB_MDM2_dom_sf"/>
</dbReference>
<feature type="domain" description="DM2" evidence="2">
    <location>
        <begin position="168"/>
        <end position="244"/>
    </location>
</feature>
<dbReference type="Pfam" id="PF02201">
    <property type="entry name" value="SWIB"/>
    <property type="match status" value="1"/>
</dbReference>
<dbReference type="CDD" id="cd10567">
    <property type="entry name" value="SWIB-MDM2_like"/>
    <property type="match status" value="1"/>
</dbReference>
<dbReference type="SUPFAM" id="SSF47592">
    <property type="entry name" value="SWIB/MDM2 domain"/>
    <property type="match status" value="1"/>
</dbReference>
<evidence type="ECO:0000259" key="3">
    <source>
        <dbReference type="PROSITE" id="PS51998"/>
    </source>
</evidence>
<gene>
    <name evidence="4" type="ORF">BZA70DRAFT_140291</name>
</gene>
<evidence type="ECO:0000259" key="2">
    <source>
        <dbReference type="PROSITE" id="PS51925"/>
    </source>
</evidence>
<feature type="compositionally biased region" description="Acidic residues" evidence="1">
    <location>
        <begin position="256"/>
        <end position="273"/>
    </location>
</feature>
<dbReference type="InterPro" id="IPR014876">
    <property type="entry name" value="DEK_C"/>
</dbReference>
<dbReference type="SMART" id="SM00151">
    <property type="entry name" value="SWIB"/>
    <property type="match status" value="1"/>
</dbReference>